<dbReference type="GO" id="GO:0016829">
    <property type="term" value="F:lyase activity"/>
    <property type="evidence" value="ECO:0007669"/>
    <property type="project" value="UniProtKB-KW"/>
</dbReference>
<dbReference type="EMBL" id="UATL01000005">
    <property type="protein sequence ID" value="SPY44820.1"/>
    <property type="molecule type" value="Genomic_DNA"/>
</dbReference>
<dbReference type="InterPro" id="IPR032259">
    <property type="entry name" value="HIBYL-CoA-H"/>
</dbReference>
<reference evidence="5 6" key="1">
    <citation type="submission" date="2018-06" db="EMBL/GenBank/DDBJ databases">
        <authorList>
            <consortium name="Pathogen Informatics"/>
            <person name="Doyle S."/>
        </authorList>
    </citation>
    <scope>NUCLEOTIDE SEQUENCE [LARGE SCALE GENOMIC DNA]</scope>
    <source>
        <strain evidence="5 6">NCTC11647</strain>
    </source>
</reference>
<dbReference type="Gene3D" id="3.90.226.10">
    <property type="entry name" value="2-enoyl-CoA Hydratase, Chain A, domain 1"/>
    <property type="match status" value="1"/>
</dbReference>
<dbReference type="AlphaFoldDB" id="A0A2T3QK17"/>
<proteinExistence type="predicted"/>
<dbReference type="PANTHER" id="PTHR43176">
    <property type="entry name" value="3-HYDROXYISOBUTYRYL-COA HYDROLASE-RELATED"/>
    <property type="match status" value="1"/>
</dbReference>
<evidence type="ECO:0000313" key="5">
    <source>
        <dbReference type="EMBL" id="SPY44820.1"/>
    </source>
</evidence>
<dbReference type="RefSeq" id="WP_005305004.1">
    <property type="nucleotide sequence ID" value="NZ_PYOG01000010.1"/>
</dbReference>
<dbReference type="GO" id="GO:0003860">
    <property type="term" value="F:3-hydroxyisobutyryl-CoA hydrolase activity"/>
    <property type="evidence" value="ECO:0007669"/>
    <property type="project" value="UniProtKB-EC"/>
</dbReference>
<gene>
    <name evidence="5" type="primary">echA8</name>
    <name evidence="5" type="ORF">NCTC11647_03771</name>
</gene>
<dbReference type="PANTHER" id="PTHR43176:SF3">
    <property type="entry name" value="3-HYDROXYISOBUTYRYL-COA HYDROLASE, MITOCHONDRIAL"/>
    <property type="match status" value="1"/>
</dbReference>
<evidence type="ECO:0000256" key="1">
    <source>
        <dbReference type="ARBA" id="ARBA00001709"/>
    </source>
</evidence>
<sequence length="380" mass="42385">MEKGRILVSYIECKTGNKIGVLTLDNPNSLNALNYDMLVAIKAQLQQWESDPEVVCVFIDSVDDNAFCAGGDIREMYRAMADHSDDVTQLLFTQYFTAEYSCDYEVNCCSKPVIAWGHGLVMGGGMGIYMAADYRIVTENSQLAMPEVRIGLYPDVGATYFLSQLPSGVGLFLGLTGCRVNASDALFLGMANAFIRKEQKEQFIATLQQISWRSDITQEAQNENHQHIESQLSILSEENAAVYPASQMVPYLPQIQAACHHGDLNIVAEQILAIDGLGPWLEEAKQGLRDGSPISAHICFRQLTQYNHISLAESYRLDLGLSIRCGLLGEFQEGVRAKLIDKDQCPNWRYKSLKEVDSSLIDTLFEPLWLADDHPFSSFK</sequence>
<evidence type="ECO:0000256" key="3">
    <source>
        <dbReference type="ARBA" id="ARBA00022801"/>
    </source>
</evidence>
<evidence type="ECO:0000313" key="6">
    <source>
        <dbReference type="Proteomes" id="UP000251647"/>
    </source>
</evidence>
<keyword evidence="3" id="KW-0378">Hydrolase</keyword>
<dbReference type="InterPro" id="IPR045004">
    <property type="entry name" value="ECH_dom"/>
</dbReference>
<dbReference type="EC" id="3.1.2.4" evidence="2"/>
<dbReference type="SUPFAM" id="SSF52096">
    <property type="entry name" value="ClpP/crotonase"/>
    <property type="match status" value="1"/>
</dbReference>
<dbReference type="CDD" id="cd06558">
    <property type="entry name" value="crotonase-like"/>
    <property type="match status" value="1"/>
</dbReference>
<name>A0A2T3QK17_PHODM</name>
<dbReference type="OrthoDB" id="9790967at2"/>
<evidence type="ECO:0000259" key="4">
    <source>
        <dbReference type="Pfam" id="PF16113"/>
    </source>
</evidence>
<dbReference type="Proteomes" id="UP000251647">
    <property type="component" value="Unassembled WGS sequence"/>
</dbReference>
<dbReference type="NCBIfam" id="NF004127">
    <property type="entry name" value="PRK05617.1"/>
    <property type="match status" value="1"/>
</dbReference>
<feature type="domain" description="Enoyl-CoA hydratase/isomerase" evidence="4">
    <location>
        <begin position="19"/>
        <end position="365"/>
    </location>
</feature>
<keyword evidence="5" id="KW-0456">Lyase</keyword>
<dbReference type="GO" id="GO:0005829">
    <property type="term" value="C:cytosol"/>
    <property type="evidence" value="ECO:0007669"/>
    <property type="project" value="TreeGrafter"/>
</dbReference>
<accession>A0A2T3QK17</accession>
<organism evidence="5 6">
    <name type="scientific">Photobacterium damselae</name>
    <dbReference type="NCBI Taxonomy" id="38293"/>
    <lineage>
        <taxon>Bacteria</taxon>
        <taxon>Pseudomonadati</taxon>
        <taxon>Pseudomonadota</taxon>
        <taxon>Gammaproteobacteria</taxon>
        <taxon>Vibrionales</taxon>
        <taxon>Vibrionaceae</taxon>
        <taxon>Photobacterium</taxon>
    </lineage>
</organism>
<comment type="catalytic activity">
    <reaction evidence="1">
        <text>3-hydroxy-2-methylpropanoyl-CoA + H2O = 3-hydroxy-2-methylpropanoate + CoA + H(+)</text>
        <dbReference type="Rhea" id="RHEA:20888"/>
        <dbReference type="ChEBI" id="CHEBI:11805"/>
        <dbReference type="ChEBI" id="CHEBI:15377"/>
        <dbReference type="ChEBI" id="CHEBI:15378"/>
        <dbReference type="ChEBI" id="CHEBI:57287"/>
        <dbReference type="ChEBI" id="CHEBI:57340"/>
        <dbReference type="EC" id="3.1.2.4"/>
    </reaction>
</comment>
<dbReference type="InterPro" id="IPR029045">
    <property type="entry name" value="ClpP/crotonase-like_dom_sf"/>
</dbReference>
<dbReference type="Pfam" id="PF16113">
    <property type="entry name" value="ECH_2"/>
    <property type="match status" value="1"/>
</dbReference>
<evidence type="ECO:0000256" key="2">
    <source>
        <dbReference type="ARBA" id="ARBA00011915"/>
    </source>
</evidence>
<protein>
    <recommendedName>
        <fullName evidence="2">3-hydroxyisobutyryl-CoA hydrolase</fullName>
        <ecNumber evidence="2">3.1.2.4</ecNumber>
    </recommendedName>
</protein>
<dbReference type="GO" id="GO:0006574">
    <property type="term" value="P:L-valine catabolic process"/>
    <property type="evidence" value="ECO:0007669"/>
    <property type="project" value="TreeGrafter"/>
</dbReference>